<dbReference type="Proteomes" id="UP001189429">
    <property type="component" value="Unassembled WGS sequence"/>
</dbReference>
<keyword evidence="3" id="KW-1185">Reference proteome</keyword>
<sequence length="229" mass="24568">MLLLLLLLGREVKCINSTPHLGAQRPTTQETVRPVFRQDLARPFLLLLHRRETAAAALAEPTALAAAAAAAPAASGTSGPSRRCRPPPRDCRCRAGRADGGGGRRRCTASLWPSRRPRLPCRARPRPTAELAAAAAVKRAHAVKRASAWPTARGPLAEGAALADGRRVRGFRFVVFGSLRRFSVAIQPRGAFGGCASPMAFAGGAQIVPSGRWRAELWPKRRRLCTYTG</sequence>
<dbReference type="EMBL" id="CAUYUJ010014388">
    <property type="protein sequence ID" value="CAK0840534.1"/>
    <property type="molecule type" value="Genomic_DNA"/>
</dbReference>
<feature type="signal peptide" evidence="1">
    <location>
        <begin position="1"/>
        <end position="17"/>
    </location>
</feature>
<feature type="non-terminal residue" evidence="2">
    <location>
        <position position="229"/>
    </location>
</feature>
<evidence type="ECO:0000313" key="2">
    <source>
        <dbReference type="EMBL" id="CAK0840534.1"/>
    </source>
</evidence>
<name>A0ABN9T6Q7_9DINO</name>
<gene>
    <name evidence="2" type="ORF">PCOR1329_LOCUS35961</name>
</gene>
<organism evidence="2 3">
    <name type="scientific">Prorocentrum cordatum</name>
    <dbReference type="NCBI Taxonomy" id="2364126"/>
    <lineage>
        <taxon>Eukaryota</taxon>
        <taxon>Sar</taxon>
        <taxon>Alveolata</taxon>
        <taxon>Dinophyceae</taxon>
        <taxon>Prorocentrales</taxon>
        <taxon>Prorocentraceae</taxon>
        <taxon>Prorocentrum</taxon>
    </lineage>
</organism>
<reference evidence="2" key="1">
    <citation type="submission" date="2023-10" db="EMBL/GenBank/DDBJ databases">
        <authorList>
            <person name="Chen Y."/>
            <person name="Shah S."/>
            <person name="Dougan E. K."/>
            <person name="Thang M."/>
            <person name="Chan C."/>
        </authorList>
    </citation>
    <scope>NUCLEOTIDE SEQUENCE [LARGE SCALE GENOMIC DNA]</scope>
</reference>
<feature type="chain" id="PRO_5047044294" evidence="1">
    <location>
        <begin position="18"/>
        <end position="229"/>
    </location>
</feature>
<comment type="caution">
    <text evidence="2">The sequence shown here is derived from an EMBL/GenBank/DDBJ whole genome shotgun (WGS) entry which is preliminary data.</text>
</comment>
<evidence type="ECO:0000313" key="3">
    <source>
        <dbReference type="Proteomes" id="UP001189429"/>
    </source>
</evidence>
<protein>
    <submittedName>
        <fullName evidence="2">Uncharacterized protein</fullName>
    </submittedName>
</protein>
<keyword evidence="1" id="KW-0732">Signal</keyword>
<evidence type="ECO:0000256" key="1">
    <source>
        <dbReference type="SAM" id="SignalP"/>
    </source>
</evidence>
<accession>A0ABN9T6Q7</accession>
<proteinExistence type="predicted"/>